<dbReference type="Proteomes" id="UP000046393">
    <property type="component" value="Unplaced"/>
</dbReference>
<protein>
    <submittedName>
        <fullName evidence="2">Mediator of RNA polymerase II transcription subunit 6</fullName>
    </submittedName>
</protein>
<dbReference type="AlphaFoldDB" id="A0A0N5AHJ8"/>
<keyword evidence="1" id="KW-1185">Reference proteome</keyword>
<reference evidence="2" key="1">
    <citation type="submission" date="2017-02" db="UniProtKB">
        <authorList>
            <consortium name="WormBaseParasite"/>
        </authorList>
    </citation>
    <scope>IDENTIFICATION</scope>
</reference>
<accession>A0A0N5AHJ8</accession>
<organism evidence="1 2">
    <name type="scientific">Syphacia muris</name>
    <dbReference type="NCBI Taxonomy" id="451379"/>
    <lineage>
        <taxon>Eukaryota</taxon>
        <taxon>Metazoa</taxon>
        <taxon>Ecdysozoa</taxon>
        <taxon>Nematoda</taxon>
        <taxon>Chromadorea</taxon>
        <taxon>Rhabditida</taxon>
        <taxon>Spirurina</taxon>
        <taxon>Oxyuridomorpha</taxon>
        <taxon>Oxyuroidea</taxon>
        <taxon>Oxyuridae</taxon>
        <taxon>Syphacia</taxon>
    </lineage>
</organism>
<name>A0A0N5AHJ8_9BILA</name>
<evidence type="ECO:0000313" key="1">
    <source>
        <dbReference type="Proteomes" id="UP000046393"/>
    </source>
</evidence>
<evidence type="ECO:0000313" key="2">
    <source>
        <dbReference type="WBParaSite" id="SMUV_0000385401-mRNA-1"/>
    </source>
</evidence>
<dbReference type="WBParaSite" id="SMUV_0000385401-mRNA-1">
    <property type="protein sequence ID" value="SMUV_0000385401-mRNA-1"/>
    <property type="gene ID" value="SMUV_0000385401"/>
</dbReference>
<proteinExistence type="predicted"/>
<sequence length="66" mass="7843">MFLQEFMPLEQYIDPDDDQWIFEATQNTFDQIFSVEIYTVLCIRVFVSCLRRHLSSQTSSAVVAYR</sequence>